<proteinExistence type="inferred from homology"/>
<evidence type="ECO:0000256" key="1">
    <source>
        <dbReference type="ARBA" id="ARBA00004141"/>
    </source>
</evidence>
<dbReference type="Proteomes" id="UP001142055">
    <property type="component" value="Chromosome 1"/>
</dbReference>
<keyword evidence="5 13" id="KW-1133">Transmembrane helix</keyword>
<feature type="active site" evidence="10">
    <location>
        <position position="603"/>
    </location>
</feature>
<dbReference type="EMBL" id="JAPWDV010000001">
    <property type="protein sequence ID" value="KAJ6222052.1"/>
    <property type="molecule type" value="Genomic_DNA"/>
</dbReference>
<sequence length="846" mass="92087">MGPLEKQSMGNGTPYYLCTVTCCDSENCTKPSTTNIVGKSIVSKTMSCPYSQYSNGMTMSRTNGQPSNEESANCPMCIKAQQSSFRPRMLLTTNPTYEHMKKTSNEDKVPSSPSSKVNNGQCFESNGFTRPNNKPTLTKVELSPTISKVSRQNSARKSPKLQYLNSDTGKLHSPELSSSPPIWGNSSYTDCTDSFTPVCTSANSNPESNSKFLVGRKASPLDSEFSFYFSNVENHGFFRKAVPALPIAVAVLLCICNLVVPGSGTLVASLSIVMGSQTEYGPGYGCRSFCICFLSAVLQFSTAIFVFGWVWSIMWGIVFIKNSLRYATNILRRAMSSQFLIQEKGYEFLGRLGLESTNHGVFSNRWTGNGKTVQSINPSDGRVIAEVVTANLDDYHETVAETSKAWQTWADLPAPRRGEIVRQIGNAIRERKADLGKLISLEMGKILSEGEGEVQEYIDICDYAVGLSRMLNGQVLPSERANHILLENWNPLGTVGVISAFNFPMAVFGWNNAISLVCGNTTLWKPAPTTSLCGIAITKILENIFRANDLPTSICSLVSGEAEIGKAMATDIRLPLVSFTGSTNVGREVGVAVQRRFGKHILELGGNNAIIVCEDADLDMVIRASLFACAGTAGQRCTTTRRLIVHESVFDTVVTRLANSFKQIRVGNPLEPDTLYGPLHTEQAVVQYEQTIAKAVQLGGKVVCGGKRITGAGNYVEPTIITGLEHNSEVVHTETFAPIVYVLKFKEFDQAIEWNNEVDQGLSSSVFTQNLGNIFKWTGPKGSDCGIVNVNIPTNGAEIGGAFGGEKATGGGRESGSDSWKQYMRRSTCTINYSKELPLAQGIKFE</sequence>
<comment type="subunit">
    <text evidence="3">Homotetramer.</text>
</comment>
<keyword evidence="7" id="KW-0520">NAD</keyword>
<dbReference type="GO" id="GO:0004029">
    <property type="term" value="F:aldehyde dehydrogenase (NAD+) activity"/>
    <property type="evidence" value="ECO:0007669"/>
    <property type="project" value="UniProtKB-EC"/>
</dbReference>
<keyword evidence="16" id="KW-1185">Reference proteome</keyword>
<protein>
    <recommendedName>
        <fullName evidence="9">aldehyde dehydrogenase (NAD(+))</fullName>
        <ecNumber evidence="9">1.2.1.3</ecNumber>
    </recommendedName>
</protein>
<comment type="caution">
    <text evidence="15">The sequence shown here is derived from an EMBL/GenBank/DDBJ whole genome shotgun (WGS) entry which is preliminary data.</text>
</comment>
<dbReference type="InterPro" id="IPR044638">
    <property type="entry name" value="ALDH7A1-like"/>
</dbReference>
<name>A0A9Q0MAD3_BLOTA</name>
<evidence type="ECO:0000256" key="9">
    <source>
        <dbReference type="ARBA" id="ARBA00024226"/>
    </source>
</evidence>
<keyword evidence="4 13" id="KW-0812">Transmembrane</keyword>
<comment type="similarity">
    <text evidence="2 11">Belongs to the aldehyde dehydrogenase family.</text>
</comment>
<keyword evidence="6 11" id="KW-0560">Oxidoreductase</keyword>
<evidence type="ECO:0000256" key="8">
    <source>
        <dbReference type="ARBA" id="ARBA00023136"/>
    </source>
</evidence>
<comment type="subcellular location">
    <subcellularLocation>
        <location evidence="1">Membrane</location>
        <topology evidence="1">Multi-pass membrane protein</topology>
    </subcellularLocation>
</comment>
<dbReference type="Pfam" id="PF15795">
    <property type="entry name" value="Spec3"/>
    <property type="match status" value="1"/>
</dbReference>
<feature type="transmembrane region" description="Helical" evidence="13">
    <location>
        <begin position="247"/>
        <end position="273"/>
    </location>
</feature>
<dbReference type="InterPro" id="IPR015590">
    <property type="entry name" value="Aldehyde_DH_dom"/>
</dbReference>
<dbReference type="EC" id="1.2.1.3" evidence="9"/>
<evidence type="ECO:0000256" key="3">
    <source>
        <dbReference type="ARBA" id="ARBA00011881"/>
    </source>
</evidence>
<feature type="region of interest" description="Disordered" evidence="12">
    <location>
        <begin position="101"/>
        <end position="178"/>
    </location>
</feature>
<evidence type="ECO:0000256" key="5">
    <source>
        <dbReference type="ARBA" id="ARBA00022989"/>
    </source>
</evidence>
<evidence type="ECO:0000256" key="12">
    <source>
        <dbReference type="SAM" id="MobiDB-lite"/>
    </source>
</evidence>
<evidence type="ECO:0000259" key="14">
    <source>
        <dbReference type="Pfam" id="PF00171"/>
    </source>
</evidence>
<dbReference type="PROSITE" id="PS00687">
    <property type="entry name" value="ALDEHYDE_DEHYDR_GLU"/>
    <property type="match status" value="1"/>
</dbReference>
<feature type="compositionally biased region" description="Polar residues" evidence="12">
    <location>
        <begin position="111"/>
        <end position="136"/>
    </location>
</feature>
<organism evidence="15 16">
    <name type="scientific">Blomia tropicalis</name>
    <name type="common">Mite</name>
    <dbReference type="NCBI Taxonomy" id="40697"/>
    <lineage>
        <taxon>Eukaryota</taxon>
        <taxon>Metazoa</taxon>
        <taxon>Ecdysozoa</taxon>
        <taxon>Arthropoda</taxon>
        <taxon>Chelicerata</taxon>
        <taxon>Arachnida</taxon>
        <taxon>Acari</taxon>
        <taxon>Acariformes</taxon>
        <taxon>Sarcoptiformes</taxon>
        <taxon>Astigmata</taxon>
        <taxon>Glycyphagoidea</taxon>
        <taxon>Echimyopodidae</taxon>
        <taxon>Blomia</taxon>
    </lineage>
</organism>
<evidence type="ECO:0000256" key="4">
    <source>
        <dbReference type="ARBA" id="ARBA00022692"/>
    </source>
</evidence>
<dbReference type="FunFam" id="3.40.309.10:FF:000018">
    <property type="entry name" value="Alpha-aminoadipic semialdehyde dehydrogenase"/>
    <property type="match status" value="1"/>
</dbReference>
<dbReference type="PANTHER" id="PTHR43521">
    <property type="entry name" value="ALPHA-AMINOADIPIC SEMIALDEHYDE DEHYDROGENASE"/>
    <property type="match status" value="1"/>
</dbReference>
<evidence type="ECO:0000256" key="2">
    <source>
        <dbReference type="ARBA" id="ARBA00009986"/>
    </source>
</evidence>
<evidence type="ECO:0000313" key="16">
    <source>
        <dbReference type="Proteomes" id="UP001142055"/>
    </source>
</evidence>
<dbReference type="InterPro" id="IPR016162">
    <property type="entry name" value="Ald_DH_N"/>
</dbReference>
<feature type="domain" description="Aldehyde dehydrogenase" evidence="14">
    <location>
        <begin position="368"/>
        <end position="826"/>
    </location>
</feature>
<dbReference type="AlphaFoldDB" id="A0A9Q0MAD3"/>
<feature type="compositionally biased region" description="Polar residues" evidence="12">
    <location>
        <begin position="144"/>
        <end position="156"/>
    </location>
</feature>
<dbReference type="InterPro" id="IPR026673">
    <property type="entry name" value="SPEC3/Stum"/>
</dbReference>
<evidence type="ECO:0000313" key="15">
    <source>
        <dbReference type="EMBL" id="KAJ6222052.1"/>
    </source>
</evidence>
<accession>A0A9Q0MAD3</accession>
<dbReference type="CDD" id="cd07130">
    <property type="entry name" value="ALDH_F7_AASADH"/>
    <property type="match status" value="1"/>
</dbReference>
<dbReference type="GO" id="GO:0016020">
    <property type="term" value="C:membrane"/>
    <property type="evidence" value="ECO:0007669"/>
    <property type="project" value="UniProtKB-SubCell"/>
</dbReference>
<evidence type="ECO:0000256" key="10">
    <source>
        <dbReference type="PROSITE-ProRule" id="PRU10007"/>
    </source>
</evidence>
<dbReference type="Pfam" id="PF00171">
    <property type="entry name" value="Aldedh"/>
    <property type="match status" value="1"/>
</dbReference>
<dbReference type="Gene3D" id="3.40.309.10">
    <property type="entry name" value="Aldehyde Dehydrogenase, Chain A, domain 2"/>
    <property type="match status" value="1"/>
</dbReference>
<evidence type="ECO:0000256" key="7">
    <source>
        <dbReference type="ARBA" id="ARBA00023027"/>
    </source>
</evidence>
<evidence type="ECO:0000256" key="11">
    <source>
        <dbReference type="RuleBase" id="RU003345"/>
    </source>
</evidence>
<dbReference type="PANTHER" id="PTHR43521:SF1">
    <property type="entry name" value="ALPHA-AMINOADIPIC SEMIALDEHYDE DEHYDROGENASE"/>
    <property type="match status" value="1"/>
</dbReference>
<feature type="transmembrane region" description="Helical" evidence="13">
    <location>
        <begin position="293"/>
        <end position="320"/>
    </location>
</feature>
<dbReference type="Gene3D" id="3.40.605.10">
    <property type="entry name" value="Aldehyde Dehydrogenase, Chain A, domain 1"/>
    <property type="match status" value="1"/>
</dbReference>
<reference evidence="15" key="1">
    <citation type="submission" date="2022-12" db="EMBL/GenBank/DDBJ databases">
        <title>Genome assemblies of Blomia tropicalis.</title>
        <authorList>
            <person name="Cui Y."/>
        </authorList>
    </citation>
    <scope>NUCLEOTIDE SEQUENCE</scope>
    <source>
        <tissue evidence="15">Adult mites</tissue>
    </source>
</reference>
<dbReference type="InterPro" id="IPR016161">
    <property type="entry name" value="Ald_DH/histidinol_DH"/>
</dbReference>
<dbReference type="InterPro" id="IPR029510">
    <property type="entry name" value="Ald_DH_CS_GLU"/>
</dbReference>
<keyword evidence="8 13" id="KW-0472">Membrane</keyword>
<gene>
    <name evidence="15" type="ORF">RDWZM_000597</name>
</gene>
<evidence type="ECO:0000256" key="6">
    <source>
        <dbReference type="ARBA" id="ARBA00023002"/>
    </source>
</evidence>
<evidence type="ECO:0000256" key="13">
    <source>
        <dbReference type="SAM" id="Phobius"/>
    </source>
</evidence>
<dbReference type="SUPFAM" id="SSF53720">
    <property type="entry name" value="ALDH-like"/>
    <property type="match status" value="1"/>
</dbReference>
<dbReference type="InterPro" id="IPR016163">
    <property type="entry name" value="Ald_DH_C"/>
</dbReference>